<accession>A0A0B6XZ15</accession>
<gene>
    <name evidence="1" type="primary">ORF6592</name>
</gene>
<dbReference type="EMBL" id="HACG01002284">
    <property type="protein sequence ID" value="CEK49149.1"/>
    <property type="molecule type" value="Transcribed_RNA"/>
</dbReference>
<dbReference type="AlphaFoldDB" id="A0A0B6XZ15"/>
<name>A0A0B6XZ15_9EUPU</name>
<protein>
    <submittedName>
        <fullName evidence="1">Uncharacterized protein</fullName>
    </submittedName>
</protein>
<reference evidence="1" key="1">
    <citation type="submission" date="2014-12" db="EMBL/GenBank/DDBJ databases">
        <title>Insight into the proteome of Arion vulgaris.</title>
        <authorList>
            <person name="Aradska J."/>
            <person name="Bulat T."/>
            <person name="Smidak R."/>
            <person name="Sarate P."/>
            <person name="Gangsoo J."/>
            <person name="Sialana F."/>
            <person name="Bilban M."/>
            <person name="Lubec G."/>
        </authorList>
    </citation>
    <scope>NUCLEOTIDE SEQUENCE</scope>
    <source>
        <tissue evidence="1">Skin</tissue>
    </source>
</reference>
<feature type="non-terminal residue" evidence="1">
    <location>
        <position position="1"/>
    </location>
</feature>
<organism evidence="1">
    <name type="scientific">Arion vulgaris</name>
    <dbReference type="NCBI Taxonomy" id="1028688"/>
    <lineage>
        <taxon>Eukaryota</taxon>
        <taxon>Metazoa</taxon>
        <taxon>Spiralia</taxon>
        <taxon>Lophotrochozoa</taxon>
        <taxon>Mollusca</taxon>
        <taxon>Gastropoda</taxon>
        <taxon>Heterobranchia</taxon>
        <taxon>Euthyneura</taxon>
        <taxon>Panpulmonata</taxon>
        <taxon>Eupulmonata</taxon>
        <taxon>Stylommatophora</taxon>
        <taxon>Helicina</taxon>
        <taxon>Arionoidea</taxon>
        <taxon>Arionidae</taxon>
        <taxon>Arion</taxon>
    </lineage>
</organism>
<evidence type="ECO:0000313" key="1">
    <source>
        <dbReference type="EMBL" id="CEK49149.1"/>
    </source>
</evidence>
<sequence>GDREGDIYSLADTVQAALGKRHFYASVFLKKQKRAVSGINFLPTFENTIFGGITKYKGNNNMTCKLAVFIMNMKEIDIGIE</sequence>
<proteinExistence type="predicted"/>